<dbReference type="OrthoDB" id="8907274at2759"/>
<dbReference type="InterPro" id="IPR043216">
    <property type="entry name" value="PAP-like"/>
</dbReference>
<proteinExistence type="inferred from homology"/>
<dbReference type="Pfam" id="PF01569">
    <property type="entry name" value="PAP2"/>
    <property type="match status" value="1"/>
</dbReference>
<dbReference type="AlphaFoldDB" id="A0A7R8X6B7"/>
<feature type="domain" description="Phosphatidic acid phosphatase type 2/haloperoxidase" evidence="7">
    <location>
        <begin position="148"/>
        <end position="292"/>
    </location>
</feature>
<keyword evidence="3 6" id="KW-0812">Transmembrane</keyword>
<dbReference type="PANTHER" id="PTHR10165">
    <property type="entry name" value="LIPID PHOSPHATE PHOSPHATASE"/>
    <property type="match status" value="1"/>
</dbReference>
<accession>A0A7R8X6B7</accession>
<comment type="subcellular location">
    <subcellularLocation>
        <location evidence="1">Membrane</location>
        <topology evidence="1">Multi-pass membrane protein</topology>
    </subcellularLocation>
</comment>
<comment type="similarity">
    <text evidence="2">Belongs to the PA-phosphatase related phosphoesterase family.</text>
</comment>
<feature type="transmembrane region" description="Helical" evidence="6">
    <location>
        <begin position="63"/>
        <end position="80"/>
    </location>
</feature>
<evidence type="ECO:0000313" key="8">
    <source>
        <dbReference type="EMBL" id="CAD7244610.1"/>
    </source>
</evidence>
<dbReference type="InterPro" id="IPR036938">
    <property type="entry name" value="PAP2/HPO_sf"/>
</dbReference>
<reference evidence="8" key="1">
    <citation type="submission" date="2020-11" db="EMBL/GenBank/DDBJ databases">
        <authorList>
            <person name="Tran Van P."/>
        </authorList>
    </citation>
    <scope>NUCLEOTIDE SEQUENCE</scope>
</reference>
<feature type="transmembrane region" description="Helical" evidence="6">
    <location>
        <begin position="249"/>
        <end position="268"/>
    </location>
</feature>
<dbReference type="Gene3D" id="1.20.144.10">
    <property type="entry name" value="Phosphatidic acid phosphatase type 2/haloperoxidase"/>
    <property type="match status" value="1"/>
</dbReference>
<dbReference type="GO" id="GO:0008195">
    <property type="term" value="F:phosphatidate phosphatase activity"/>
    <property type="evidence" value="ECO:0007669"/>
    <property type="project" value="TreeGrafter"/>
</dbReference>
<dbReference type="GO" id="GO:0007165">
    <property type="term" value="P:signal transduction"/>
    <property type="evidence" value="ECO:0007669"/>
    <property type="project" value="TreeGrafter"/>
</dbReference>
<dbReference type="GO" id="GO:0006644">
    <property type="term" value="P:phospholipid metabolic process"/>
    <property type="evidence" value="ECO:0007669"/>
    <property type="project" value="InterPro"/>
</dbReference>
<keyword evidence="5 6" id="KW-0472">Membrane</keyword>
<keyword evidence="9" id="KW-1185">Reference proteome</keyword>
<evidence type="ECO:0000256" key="1">
    <source>
        <dbReference type="ARBA" id="ARBA00004141"/>
    </source>
</evidence>
<dbReference type="EMBL" id="CAJPEV010000670">
    <property type="protein sequence ID" value="CAG0887465.1"/>
    <property type="molecule type" value="Genomic_DNA"/>
</dbReference>
<evidence type="ECO:0000256" key="2">
    <source>
        <dbReference type="ARBA" id="ARBA00008816"/>
    </source>
</evidence>
<evidence type="ECO:0000256" key="5">
    <source>
        <dbReference type="ARBA" id="ARBA00023136"/>
    </source>
</evidence>
<dbReference type="Proteomes" id="UP000677054">
    <property type="component" value="Unassembled WGS sequence"/>
</dbReference>
<protein>
    <recommendedName>
        <fullName evidence="7">Phosphatidic acid phosphatase type 2/haloperoxidase domain-containing protein</fullName>
    </recommendedName>
</protein>
<evidence type="ECO:0000313" key="9">
    <source>
        <dbReference type="Proteomes" id="UP000677054"/>
    </source>
</evidence>
<evidence type="ECO:0000256" key="3">
    <source>
        <dbReference type="ARBA" id="ARBA00022692"/>
    </source>
</evidence>
<feature type="transmembrane region" description="Helical" evidence="6">
    <location>
        <begin position="106"/>
        <end position="126"/>
    </location>
</feature>
<name>A0A7R8X6B7_9CRUS</name>
<feature type="transmembrane region" description="Helical" evidence="6">
    <location>
        <begin position="218"/>
        <end position="237"/>
    </location>
</feature>
<dbReference type="GO" id="GO:0005886">
    <property type="term" value="C:plasma membrane"/>
    <property type="evidence" value="ECO:0007669"/>
    <property type="project" value="TreeGrafter"/>
</dbReference>
<dbReference type="SUPFAM" id="SSF48317">
    <property type="entry name" value="Acid phosphatase/Vanadium-dependent haloperoxidase"/>
    <property type="match status" value="1"/>
</dbReference>
<dbReference type="SMART" id="SM00014">
    <property type="entry name" value="acidPPc"/>
    <property type="match status" value="1"/>
</dbReference>
<evidence type="ECO:0000259" key="7">
    <source>
        <dbReference type="SMART" id="SM00014"/>
    </source>
</evidence>
<evidence type="ECO:0000256" key="4">
    <source>
        <dbReference type="ARBA" id="ARBA00022989"/>
    </source>
</evidence>
<evidence type="ECO:0000256" key="6">
    <source>
        <dbReference type="SAM" id="Phobius"/>
    </source>
</evidence>
<feature type="transmembrane region" description="Helical" evidence="6">
    <location>
        <begin position="146"/>
        <end position="166"/>
    </location>
</feature>
<sequence>MVAYTGTRGGRDFGDVSMERSEDEFQLVPDGDLEAEGDSPHFTPPWRPESPILPRVINIRWKWVHRLSTVVLILMFLGKIPPSGPRKWGFYCNDPAISHKFTGDTITPTCLLSVTYFGILALILLLECFKHEGSEESIKGRIKTGFWFYSSFLVGSMYTLFLTEVLKSLMGMPRPHFMDTCLPDHDPFTCDAGERILEYQCQSERETSWYQGDSYKSFPSGHASLSASTATFMIYYLRQRCWDWSFISVPLQVISMLWAVVVGASRVIDRRHHWWDVLVGDVIGFFITAGILIIYHSQVRQRKEQRLQQQELLVGNEKDKAH</sequence>
<dbReference type="PANTHER" id="PTHR10165:SF103">
    <property type="entry name" value="PHOSPHOLIPID PHOSPHATASE HOMOLOG 1.2 HOMOLOG"/>
    <property type="match status" value="1"/>
</dbReference>
<dbReference type="GO" id="GO:0046839">
    <property type="term" value="P:phospholipid dephosphorylation"/>
    <property type="evidence" value="ECO:0007669"/>
    <property type="project" value="TreeGrafter"/>
</dbReference>
<feature type="transmembrane region" description="Helical" evidence="6">
    <location>
        <begin position="274"/>
        <end position="295"/>
    </location>
</feature>
<dbReference type="EMBL" id="LR900187">
    <property type="protein sequence ID" value="CAD7244610.1"/>
    <property type="molecule type" value="Genomic_DNA"/>
</dbReference>
<organism evidence="8">
    <name type="scientific">Darwinula stevensoni</name>
    <dbReference type="NCBI Taxonomy" id="69355"/>
    <lineage>
        <taxon>Eukaryota</taxon>
        <taxon>Metazoa</taxon>
        <taxon>Ecdysozoa</taxon>
        <taxon>Arthropoda</taxon>
        <taxon>Crustacea</taxon>
        <taxon>Oligostraca</taxon>
        <taxon>Ostracoda</taxon>
        <taxon>Podocopa</taxon>
        <taxon>Podocopida</taxon>
        <taxon>Darwinulocopina</taxon>
        <taxon>Darwinuloidea</taxon>
        <taxon>Darwinulidae</taxon>
        <taxon>Darwinula</taxon>
    </lineage>
</organism>
<dbReference type="InterPro" id="IPR000326">
    <property type="entry name" value="PAP2/HPO"/>
</dbReference>
<gene>
    <name evidence="8" type="ORF">DSTB1V02_LOCUS4504</name>
</gene>
<keyword evidence="4 6" id="KW-1133">Transmembrane helix</keyword>